<proteinExistence type="predicted"/>
<evidence type="ECO:0000313" key="2">
    <source>
        <dbReference type="Proteomes" id="UP000198620"/>
    </source>
</evidence>
<accession>A0A1H7MZ93</accession>
<dbReference type="Proteomes" id="UP000198620">
    <property type="component" value="Unassembled WGS sequence"/>
</dbReference>
<dbReference type="RefSeq" id="WP_425433885.1">
    <property type="nucleotide sequence ID" value="NZ_FOBH01000006.1"/>
</dbReference>
<dbReference type="GO" id="GO:0006313">
    <property type="term" value="P:DNA transposition"/>
    <property type="evidence" value="ECO:0007669"/>
    <property type="project" value="InterPro"/>
</dbReference>
<keyword evidence="2" id="KW-1185">Reference proteome</keyword>
<dbReference type="EMBL" id="FOBH01000006">
    <property type="protein sequence ID" value="SEL16580.1"/>
    <property type="molecule type" value="Genomic_DNA"/>
</dbReference>
<dbReference type="AlphaFoldDB" id="A0A1H7MZ93"/>
<dbReference type="STRING" id="1233.SAMN05216387_1062"/>
<evidence type="ECO:0000313" key="1">
    <source>
        <dbReference type="EMBL" id="SEL16580.1"/>
    </source>
</evidence>
<dbReference type="GO" id="GO:0003677">
    <property type="term" value="F:DNA binding"/>
    <property type="evidence" value="ECO:0007669"/>
    <property type="project" value="InterPro"/>
</dbReference>
<gene>
    <name evidence="1" type="ORF">SAMN05216387_1062</name>
</gene>
<dbReference type="Pfam" id="PF01527">
    <property type="entry name" value="HTH_Tnp_1"/>
    <property type="match status" value="1"/>
</dbReference>
<protein>
    <submittedName>
        <fullName evidence="1">Putative transposase</fullName>
    </submittedName>
</protein>
<name>A0A1H7MZ93_9PROT</name>
<dbReference type="InterPro" id="IPR002514">
    <property type="entry name" value="Transposase_8"/>
</dbReference>
<organism evidence="1 2">
    <name type="scientific">Nitrosovibrio tenuis</name>
    <dbReference type="NCBI Taxonomy" id="1233"/>
    <lineage>
        <taxon>Bacteria</taxon>
        <taxon>Pseudomonadati</taxon>
        <taxon>Pseudomonadota</taxon>
        <taxon>Betaproteobacteria</taxon>
        <taxon>Nitrosomonadales</taxon>
        <taxon>Nitrosomonadaceae</taxon>
        <taxon>Nitrosovibrio</taxon>
    </lineage>
</organism>
<dbReference type="GO" id="GO:0004803">
    <property type="term" value="F:transposase activity"/>
    <property type="evidence" value="ECO:0007669"/>
    <property type="project" value="InterPro"/>
</dbReference>
<sequence>MKKRFSEEQIIGILREGEVEGAVIRDICHKHNMNRPGIYRHL</sequence>
<reference evidence="1 2" key="1">
    <citation type="submission" date="2016-10" db="EMBL/GenBank/DDBJ databases">
        <authorList>
            <person name="de Groot N.N."/>
        </authorList>
    </citation>
    <scope>NUCLEOTIDE SEQUENCE [LARGE SCALE GENOMIC DNA]</scope>
    <source>
        <strain evidence="1 2">Nv1</strain>
    </source>
</reference>